<dbReference type="InterPro" id="IPR036770">
    <property type="entry name" value="Ankyrin_rpt-contain_sf"/>
</dbReference>
<dbReference type="InterPro" id="IPR000535">
    <property type="entry name" value="MSP_dom"/>
</dbReference>
<feature type="repeat" description="ANK" evidence="3">
    <location>
        <begin position="441"/>
        <end position="467"/>
    </location>
</feature>
<gene>
    <name evidence="5" type="ORF">DH2020_010344</name>
</gene>
<evidence type="ECO:0000313" key="6">
    <source>
        <dbReference type="Proteomes" id="UP001318860"/>
    </source>
</evidence>
<dbReference type="PANTHER" id="PTHR24171:SF9">
    <property type="entry name" value="ANKYRIN REPEAT DOMAIN-CONTAINING PROTEIN 39"/>
    <property type="match status" value="1"/>
</dbReference>
<name>A0ABR0XAE8_REHGL</name>
<protein>
    <recommendedName>
        <fullName evidence="4">MSP domain-containing protein</fullName>
    </recommendedName>
</protein>
<organism evidence="5 6">
    <name type="scientific">Rehmannia glutinosa</name>
    <name type="common">Chinese foxglove</name>
    <dbReference type="NCBI Taxonomy" id="99300"/>
    <lineage>
        <taxon>Eukaryota</taxon>
        <taxon>Viridiplantae</taxon>
        <taxon>Streptophyta</taxon>
        <taxon>Embryophyta</taxon>
        <taxon>Tracheophyta</taxon>
        <taxon>Spermatophyta</taxon>
        <taxon>Magnoliopsida</taxon>
        <taxon>eudicotyledons</taxon>
        <taxon>Gunneridae</taxon>
        <taxon>Pentapetalae</taxon>
        <taxon>asterids</taxon>
        <taxon>lamiids</taxon>
        <taxon>Lamiales</taxon>
        <taxon>Orobanchaceae</taxon>
        <taxon>Rehmannieae</taxon>
        <taxon>Rehmannia</taxon>
    </lineage>
</organism>
<dbReference type="InterPro" id="IPR013783">
    <property type="entry name" value="Ig-like_fold"/>
</dbReference>
<dbReference type="Gene3D" id="2.60.40.10">
    <property type="entry name" value="Immunoglobulins"/>
    <property type="match status" value="1"/>
</dbReference>
<dbReference type="SUPFAM" id="SSF48403">
    <property type="entry name" value="Ankyrin repeat"/>
    <property type="match status" value="1"/>
</dbReference>
<evidence type="ECO:0000256" key="2">
    <source>
        <dbReference type="ARBA" id="ARBA00023043"/>
    </source>
</evidence>
<dbReference type="Proteomes" id="UP001318860">
    <property type="component" value="Unassembled WGS sequence"/>
</dbReference>
<evidence type="ECO:0000259" key="4">
    <source>
        <dbReference type="PROSITE" id="PS50202"/>
    </source>
</evidence>
<feature type="repeat" description="ANK" evidence="3">
    <location>
        <begin position="272"/>
        <end position="304"/>
    </location>
</feature>
<accession>A0ABR0XAE8</accession>
<feature type="repeat" description="ANK" evidence="3">
    <location>
        <begin position="239"/>
        <end position="271"/>
    </location>
</feature>
<dbReference type="Pfam" id="PF00635">
    <property type="entry name" value="Motile_Sperm"/>
    <property type="match status" value="1"/>
</dbReference>
<dbReference type="SMART" id="SM00248">
    <property type="entry name" value="ANK"/>
    <property type="match status" value="7"/>
</dbReference>
<feature type="repeat" description="ANK" evidence="3">
    <location>
        <begin position="408"/>
        <end position="440"/>
    </location>
</feature>
<dbReference type="Gene3D" id="1.25.40.20">
    <property type="entry name" value="Ankyrin repeat-containing domain"/>
    <property type="match status" value="3"/>
</dbReference>
<keyword evidence="1" id="KW-0677">Repeat</keyword>
<keyword evidence="6" id="KW-1185">Reference proteome</keyword>
<dbReference type="SUPFAM" id="SSF49354">
    <property type="entry name" value="PapD-like"/>
    <property type="match status" value="1"/>
</dbReference>
<proteinExistence type="predicted"/>
<dbReference type="InterPro" id="IPR002110">
    <property type="entry name" value="Ankyrin_rpt"/>
</dbReference>
<dbReference type="PROSITE" id="PS50088">
    <property type="entry name" value="ANK_REPEAT"/>
    <property type="match status" value="6"/>
</dbReference>
<dbReference type="InterPro" id="IPR008962">
    <property type="entry name" value="PapD-like_sf"/>
</dbReference>
<feature type="repeat" description="ANK" evidence="3">
    <location>
        <begin position="342"/>
        <end position="374"/>
    </location>
</feature>
<comment type="caution">
    <text evidence="5">The sequence shown here is derived from an EMBL/GenBank/DDBJ whole genome shotgun (WGS) entry which is preliminary data.</text>
</comment>
<feature type="repeat" description="ANK" evidence="3">
    <location>
        <begin position="375"/>
        <end position="407"/>
    </location>
</feature>
<reference evidence="5 6" key="1">
    <citation type="journal article" date="2021" name="Comput. Struct. Biotechnol. J.">
        <title>De novo genome assembly of the potent medicinal plant Rehmannia glutinosa using nanopore technology.</title>
        <authorList>
            <person name="Ma L."/>
            <person name="Dong C."/>
            <person name="Song C."/>
            <person name="Wang X."/>
            <person name="Zheng X."/>
            <person name="Niu Y."/>
            <person name="Chen S."/>
            <person name="Feng W."/>
        </authorList>
    </citation>
    <scope>NUCLEOTIDE SEQUENCE [LARGE SCALE GENOMIC DNA]</scope>
    <source>
        <strain evidence="5">DH-2019</strain>
    </source>
</reference>
<evidence type="ECO:0000313" key="5">
    <source>
        <dbReference type="EMBL" id="KAK6156096.1"/>
    </source>
</evidence>
<evidence type="ECO:0000256" key="3">
    <source>
        <dbReference type="PROSITE-ProRule" id="PRU00023"/>
    </source>
</evidence>
<evidence type="ECO:0000256" key="1">
    <source>
        <dbReference type="ARBA" id="ARBA00022737"/>
    </source>
</evidence>
<dbReference type="Pfam" id="PF12796">
    <property type="entry name" value="Ank_2"/>
    <property type="match status" value="2"/>
</dbReference>
<dbReference type="PROSITE" id="PS50297">
    <property type="entry name" value="ANK_REP_REGION"/>
    <property type="match status" value="5"/>
</dbReference>
<dbReference type="EMBL" id="JABTTQ020000005">
    <property type="protein sequence ID" value="KAK6156096.1"/>
    <property type="molecule type" value="Genomic_DNA"/>
</dbReference>
<dbReference type="PROSITE" id="PS50202">
    <property type="entry name" value="MSP"/>
    <property type="match status" value="1"/>
</dbReference>
<sequence>MEKLIELSDHEIRIDFALGCKCRTNIRLKSLTSTAPLAFKVQTSSPHKFLVNPPSGLVPPLSSATFQIVLKPQSHLPPTFPRSPSDRFLLKTAAAPDLSDESPEANQSDIVNRWFNSAPHRPTYDVKLKVYFVGPFLLTHAVGAGDFEAVRSIIKRQRSVVSELPAGEAESLYRAASQSPDVMGLLLEAGLRVDVRRELYDDVRWASRGWTELHVAAAFDRPEEVEKLIGAGVECRDKEGRTPLHLAASKGHLGSAKVLVSAGANVDARSKDGRTALFRAATNGDRRMVEMLLGAGADPTIDDVDHCRSAIDVARDKGHGSRKEDCDLGKVPGLMDVLKVLERGEAVLHAARRGELDVLESLLEKGAAMNFCDQYGLTALHVAAIKGNKDVVMMLVEFGAVVECQDSEGHTPLHLAVEGGSVETVEVLINRGANMNAKTKKGATPLYIAKLMEYEDITQLLLDKGAA</sequence>
<dbReference type="PANTHER" id="PTHR24171">
    <property type="entry name" value="ANKYRIN REPEAT DOMAIN-CONTAINING PROTEIN 39-RELATED"/>
    <property type="match status" value="1"/>
</dbReference>
<keyword evidence="2 3" id="KW-0040">ANK repeat</keyword>
<feature type="domain" description="MSP" evidence="4">
    <location>
        <begin position="1"/>
        <end position="133"/>
    </location>
</feature>
<dbReference type="PRINTS" id="PR01415">
    <property type="entry name" value="ANKYRIN"/>
</dbReference>